<evidence type="ECO:0000256" key="6">
    <source>
        <dbReference type="PROSITE-ProRule" id="PRU00104"/>
    </source>
</evidence>
<keyword evidence="5 6" id="KW-0833">Ubl conjugation pathway</keyword>
<dbReference type="Gene3D" id="3.30.2160.10">
    <property type="entry name" value="Hect, E3 ligase catalytic domain"/>
    <property type="match status" value="1"/>
</dbReference>
<feature type="region of interest" description="Disordered" evidence="7">
    <location>
        <begin position="961"/>
        <end position="1076"/>
    </location>
</feature>
<evidence type="ECO:0000256" key="4">
    <source>
        <dbReference type="ARBA" id="ARBA00022679"/>
    </source>
</evidence>
<dbReference type="InterPro" id="IPR035983">
    <property type="entry name" value="Hect_E3_ubiquitin_ligase"/>
</dbReference>
<feature type="compositionally biased region" description="Polar residues" evidence="7">
    <location>
        <begin position="1464"/>
        <end position="1474"/>
    </location>
</feature>
<sequence>MPKPSYFALVGIETLTLQELLACRARRNGLSPTDWTNPLEPEPPPSSGPSPLLNSDTTELTLVECVRTPSAGPYRTAHGSNSAPSSSFCTPPDANIRDSNLPNPLPCRVDTSRRVATPLKNYALPSFKDRSPGTSVSKRACRSLVDGTLSPLSDRVDTSRRVVTPLKECAEPVGLKPVCLSSQLCETIHASLERGGKYNPSQAVKIISTWLDWLLHDLDVDSDYFLSKVTSDPSGGPTCHRLDSTLARAIWRCKVILQEVVRETSLALKIIPDLECQSEWRDIEQSDLMVRLPSLNLLQLAVSRERRRLRDILGVLASYLRKPISDQGSYPGAEGNKYPWVAFPRVLPLMSPEWEPHHNSRTSEVELGFEFQTDIKVSWKPEPGSIGPGDERDWNGATYPQSCLGPFPHHPDTRTLIVHVPTIGREGLLLQDHYPRTEQRDADPAYSPDTADRSFSSTLRTRPERWFEPWDPIKDDKHNAEFTARDSKTSSRSLGRAEGPTIKSPPQSNETLELHDKVAVPEPREGSRGDIPITSLHFNLESTDKHTPQNCHPPAELAMAPAMESDDDIRRLPPRVEMLQECSPRLTDCTNAQSTKIKGSSHACEIRAERRCGPKRGIWDNEANDTSQDPRPCAHQHPRICDPGASAGPNMKPCPRTPSWSLVSFVRRCQRGQTPSIRVPRSWDSEANDSGIKLARVEAKEPRGSLQMDTSPTWFGAAQFKTTVGFRRNPLGSYFESVRRCLSWVILHQRFSDAYFVVSFYKMILNSGIILYDLENIDTDLLRDMTHTLEDNTADLTFKTAIKNRILRHVYEPANTFLSEFNEPVPKNFEPLRTYGSTLKNSGQRAQIEILNLNTSRHQLNIVTTKNKGQSLWGCCLPMEEYDATWRPPWSNETTMHLYNVTRKVPQPREELQIAQMFRIQQPEAVLMLIIRPRSSIEFNARDPVTVLSKNTGTPVFKLVHGSGLDPAPDPYRPTTGGPALTEEYPQTLEQSGPSVKELFGSTRTDSQLSGIGPSPSPNDVRARMSNPPAKVPNAHDVGSGNPNPSSIRSLPGKTTRKGAMCSKERIQGPPSRPFLLTTEPFSRQCLRMQDVACYDKGSHCMGDHEHQDDKTISYMSTLITSETMLSYGPELGPTMKRTMSIDAILSKRTPFRTDPGNIEDPKGPAHELSRSDSSMMRSFPEHSDIQGIVYYSKTCMVASPGPRIKDEPPSNVCQGRGLGTTVESPVAKGRTPYGERIYVPTFNREADAKGENPNPEWVEWPGSNQTGPFDTFMSGFSQFIARELTDALSKHVTVWDPGPRCKNKPENGIRRNVVCTSGSNRERMIELVTRNLEGLTFVNMLKKSKDGKDPYRTASWSSILLHGATEAARARMTTVTITEISFTNGNKVTEPRRDVTKPTRVPKTRKVGVTVVYGDGILEFKLNESADLFRTAKPKSIERSSRAGHSVMAVSTALVRKDKHMSRNGSPDSSSIANKEEERNYGSLLRATTVLPPSRKLQVPICTDSQDTTGEDILRMYDTKPKQGSKLSNWIQDNMHGHPSFAIARNHYKDGFQDALPMGPITQLPLQLIESTVPLYNVTKLFRAPTAHKASVGTVFRDDIPEPKTRFPRFSRSVVIVCIPTAGKNKHTSKDCYLRTEWSNNITPPPPQMDMVRQNGFQFATLTSTRSTIGKNLFGPRRKTLDAAKWSRSHMKPTKRMVLGKHSKLIRKCLAWVISHRQFSDVCFVANLFHGVPWILKSNTSNPVIEGFTITEDQHGGMVHIEPRPGGTDILDTAGNKEEYVETVIEYHISCSLVRVFDEREFKLLISDMLVIDVDNPSKGMSESSEPISVSGQFTTRTEKCRHLVIPMRGIKNRSRKTSLNVHWPAYKVLSTNPTICQEGTYYGKTNFHGRDPVQGITYVCAPAEPNVIDEGIGTRSSWPSKFGGAEVTHDGACTEASFGSRTFDGLATILSRVEVHTGWRSRILLEYQALVYQEECQGNTVHPSLVRMKGTSTRHGVTVHG</sequence>
<dbReference type="EMBL" id="MU129127">
    <property type="protein sequence ID" value="KAF9506015.1"/>
    <property type="molecule type" value="Genomic_DNA"/>
</dbReference>
<evidence type="ECO:0000256" key="3">
    <source>
        <dbReference type="ARBA" id="ARBA00012485"/>
    </source>
</evidence>
<dbReference type="PANTHER" id="PTHR11254">
    <property type="entry name" value="HECT DOMAIN UBIQUITIN-PROTEIN LIGASE"/>
    <property type="match status" value="1"/>
</dbReference>
<comment type="caution">
    <text evidence="6">Lacks conserved residue(s) required for the propagation of feature annotation.</text>
</comment>
<dbReference type="InterPro" id="IPR050409">
    <property type="entry name" value="E3_ubiq-protein_ligase"/>
</dbReference>
<dbReference type="InterPro" id="IPR000569">
    <property type="entry name" value="HECT_dom"/>
</dbReference>
<dbReference type="SUPFAM" id="SSF56204">
    <property type="entry name" value="Hect, E3 ligase catalytic domain"/>
    <property type="match status" value="2"/>
</dbReference>
<dbReference type="GO" id="GO:0061630">
    <property type="term" value="F:ubiquitin protein ligase activity"/>
    <property type="evidence" value="ECO:0007669"/>
    <property type="project" value="UniProtKB-EC"/>
</dbReference>
<keyword evidence="4" id="KW-0808">Transferase</keyword>
<evidence type="ECO:0000256" key="5">
    <source>
        <dbReference type="ARBA" id="ARBA00022786"/>
    </source>
</evidence>
<dbReference type="GO" id="GO:0006511">
    <property type="term" value="P:ubiquitin-dependent protein catabolic process"/>
    <property type="evidence" value="ECO:0007669"/>
    <property type="project" value="TreeGrafter"/>
</dbReference>
<gene>
    <name evidence="9" type="ORF">BS47DRAFT_1430123</name>
</gene>
<feature type="region of interest" description="Disordered" evidence="7">
    <location>
        <begin position="1150"/>
        <end position="1172"/>
    </location>
</feature>
<dbReference type="GO" id="GO:0016567">
    <property type="term" value="P:protein ubiquitination"/>
    <property type="evidence" value="ECO:0007669"/>
    <property type="project" value="TreeGrafter"/>
</dbReference>
<evidence type="ECO:0000256" key="1">
    <source>
        <dbReference type="ARBA" id="ARBA00000885"/>
    </source>
</evidence>
<feature type="region of interest" description="Disordered" evidence="7">
    <location>
        <begin position="1458"/>
        <end position="1480"/>
    </location>
</feature>
<feature type="region of interest" description="Disordered" evidence="7">
    <location>
        <begin position="73"/>
        <end position="92"/>
    </location>
</feature>
<feature type="compositionally biased region" description="Polar residues" evidence="7">
    <location>
        <begin position="78"/>
        <end position="89"/>
    </location>
</feature>
<evidence type="ECO:0000256" key="7">
    <source>
        <dbReference type="SAM" id="MobiDB-lite"/>
    </source>
</evidence>
<organism evidence="9 10">
    <name type="scientific">Hydnum rufescens UP504</name>
    <dbReference type="NCBI Taxonomy" id="1448309"/>
    <lineage>
        <taxon>Eukaryota</taxon>
        <taxon>Fungi</taxon>
        <taxon>Dikarya</taxon>
        <taxon>Basidiomycota</taxon>
        <taxon>Agaricomycotina</taxon>
        <taxon>Agaricomycetes</taxon>
        <taxon>Cantharellales</taxon>
        <taxon>Hydnaceae</taxon>
        <taxon>Hydnum</taxon>
    </lineage>
</organism>
<protein>
    <recommendedName>
        <fullName evidence="3">HECT-type E3 ubiquitin transferase</fullName>
        <ecNumber evidence="3">2.3.2.26</ecNumber>
    </recommendedName>
</protein>
<accession>A0A9P6AHM1</accession>
<feature type="domain" description="HECT" evidence="8">
    <location>
        <begin position="733"/>
        <end position="798"/>
    </location>
</feature>
<evidence type="ECO:0000256" key="2">
    <source>
        <dbReference type="ARBA" id="ARBA00004906"/>
    </source>
</evidence>
<feature type="compositionally biased region" description="Basic and acidic residues" evidence="7">
    <location>
        <begin position="461"/>
        <end position="489"/>
    </location>
</feature>
<evidence type="ECO:0000313" key="10">
    <source>
        <dbReference type="Proteomes" id="UP000886523"/>
    </source>
</evidence>
<dbReference type="OrthoDB" id="8068875at2759"/>
<feature type="region of interest" description="Disordered" evidence="7">
    <location>
        <begin position="30"/>
        <end position="55"/>
    </location>
</feature>
<reference evidence="9" key="1">
    <citation type="journal article" date="2020" name="Nat. Commun.">
        <title>Large-scale genome sequencing of mycorrhizal fungi provides insights into the early evolution of symbiotic traits.</title>
        <authorList>
            <person name="Miyauchi S."/>
            <person name="Kiss E."/>
            <person name="Kuo A."/>
            <person name="Drula E."/>
            <person name="Kohler A."/>
            <person name="Sanchez-Garcia M."/>
            <person name="Morin E."/>
            <person name="Andreopoulos B."/>
            <person name="Barry K.W."/>
            <person name="Bonito G."/>
            <person name="Buee M."/>
            <person name="Carver A."/>
            <person name="Chen C."/>
            <person name="Cichocki N."/>
            <person name="Clum A."/>
            <person name="Culley D."/>
            <person name="Crous P.W."/>
            <person name="Fauchery L."/>
            <person name="Girlanda M."/>
            <person name="Hayes R.D."/>
            <person name="Keri Z."/>
            <person name="LaButti K."/>
            <person name="Lipzen A."/>
            <person name="Lombard V."/>
            <person name="Magnuson J."/>
            <person name="Maillard F."/>
            <person name="Murat C."/>
            <person name="Nolan M."/>
            <person name="Ohm R.A."/>
            <person name="Pangilinan J."/>
            <person name="Pereira M.F."/>
            <person name="Perotto S."/>
            <person name="Peter M."/>
            <person name="Pfister S."/>
            <person name="Riley R."/>
            <person name="Sitrit Y."/>
            <person name="Stielow J.B."/>
            <person name="Szollosi G."/>
            <person name="Zifcakova L."/>
            <person name="Stursova M."/>
            <person name="Spatafora J.W."/>
            <person name="Tedersoo L."/>
            <person name="Vaario L.M."/>
            <person name="Yamada A."/>
            <person name="Yan M."/>
            <person name="Wang P."/>
            <person name="Xu J."/>
            <person name="Bruns T."/>
            <person name="Baldrian P."/>
            <person name="Vilgalys R."/>
            <person name="Dunand C."/>
            <person name="Henrissat B."/>
            <person name="Grigoriev I.V."/>
            <person name="Hibbett D."/>
            <person name="Nagy L.G."/>
            <person name="Martin F.M."/>
        </authorList>
    </citation>
    <scope>NUCLEOTIDE SEQUENCE</scope>
    <source>
        <strain evidence="9">UP504</strain>
    </source>
</reference>
<name>A0A9P6AHM1_9AGAM</name>
<evidence type="ECO:0000313" key="9">
    <source>
        <dbReference type="EMBL" id="KAF9506015.1"/>
    </source>
</evidence>
<comment type="caution">
    <text evidence="9">The sequence shown here is derived from an EMBL/GenBank/DDBJ whole genome shotgun (WGS) entry which is preliminary data.</text>
</comment>
<dbReference type="GO" id="GO:0005737">
    <property type="term" value="C:cytoplasm"/>
    <property type="evidence" value="ECO:0007669"/>
    <property type="project" value="TreeGrafter"/>
</dbReference>
<comment type="catalytic activity">
    <reaction evidence="1">
        <text>S-ubiquitinyl-[E2 ubiquitin-conjugating enzyme]-L-cysteine + [acceptor protein]-L-lysine = [E2 ubiquitin-conjugating enzyme]-L-cysteine + N(6)-ubiquitinyl-[acceptor protein]-L-lysine.</text>
        <dbReference type="EC" id="2.3.2.26"/>
    </reaction>
</comment>
<feature type="compositionally biased region" description="Basic and acidic residues" evidence="7">
    <location>
        <begin position="1160"/>
        <end position="1171"/>
    </location>
</feature>
<dbReference type="PANTHER" id="PTHR11254:SF440">
    <property type="entry name" value="E3 UBIQUITIN-PROTEIN LIGASE NEDD-4"/>
    <property type="match status" value="1"/>
</dbReference>
<dbReference type="EC" id="2.3.2.26" evidence="3"/>
<keyword evidence="10" id="KW-1185">Reference proteome</keyword>
<proteinExistence type="predicted"/>
<evidence type="ECO:0000259" key="8">
    <source>
        <dbReference type="PROSITE" id="PS50237"/>
    </source>
</evidence>
<dbReference type="Proteomes" id="UP000886523">
    <property type="component" value="Unassembled WGS sequence"/>
</dbReference>
<comment type="pathway">
    <text evidence="2">Protein modification; protein ubiquitination.</text>
</comment>
<dbReference type="PROSITE" id="PS50237">
    <property type="entry name" value="HECT"/>
    <property type="match status" value="1"/>
</dbReference>
<feature type="region of interest" description="Disordered" evidence="7">
    <location>
        <begin position="438"/>
        <end position="513"/>
    </location>
</feature>